<dbReference type="SUPFAM" id="SSF52540">
    <property type="entry name" value="P-loop containing nucleoside triphosphate hydrolases"/>
    <property type="match status" value="1"/>
</dbReference>
<protein>
    <recommendedName>
        <fullName evidence="1">Virulence-associated protein E-like domain-containing protein</fullName>
    </recommendedName>
</protein>
<organism evidence="2 3">
    <name type="scientific">Leuconostoc pseudomesenteroides</name>
    <dbReference type="NCBI Taxonomy" id="33968"/>
    <lineage>
        <taxon>Bacteria</taxon>
        <taxon>Bacillati</taxon>
        <taxon>Bacillota</taxon>
        <taxon>Bacilli</taxon>
        <taxon>Lactobacillales</taxon>
        <taxon>Lactobacillaceae</taxon>
        <taxon>Leuconostoc</taxon>
    </lineage>
</organism>
<evidence type="ECO:0000313" key="3">
    <source>
        <dbReference type="Proteomes" id="UP000192288"/>
    </source>
</evidence>
<dbReference type="InterPro" id="IPR007936">
    <property type="entry name" value="VapE-like_dom"/>
</dbReference>
<gene>
    <name evidence="2" type="ORF">BMR96_08670</name>
</gene>
<dbReference type="Proteomes" id="UP000192288">
    <property type="component" value="Unassembled WGS sequence"/>
</dbReference>
<dbReference type="STRING" id="33968.BMS77_09000"/>
<feature type="domain" description="Virulence-associated protein E-like" evidence="1">
    <location>
        <begin position="94"/>
        <end position="282"/>
    </location>
</feature>
<proteinExistence type="predicted"/>
<accession>A0A1X0VBX1</accession>
<dbReference type="AlphaFoldDB" id="A0A1X0VBX1"/>
<dbReference type="Pfam" id="PF05272">
    <property type="entry name" value="VapE-like_dom"/>
    <property type="match status" value="1"/>
</dbReference>
<evidence type="ECO:0000313" key="2">
    <source>
        <dbReference type="EMBL" id="ORI97181.1"/>
    </source>
</evidence>
<dbReference type="EMBL" id="MPLS01000040">
    <property type="protein sequence ID" value="ORI97181.1"/>
    <property type="molecule type" value="Genomic_DNA"/>
</dbReference>
<dbReference type="InterPro" id="IPR027417">
    <property type="entry name" value="P-loop_NTPase"/>
</dbReference>
<comment type="caution">
    <text evidence="2">The sequence shown here is derived from an EMBL/GenBank/DDBJ whole genome shotgun (WGS) entry which is preliminary data.</text>
</comment>
<dbReference type="PANTHER" id="PTHR34985:SF1">
    <property type="entry name" value="SLR0554 PROTEIN"/>
    <property type="match status" value="1"/>
</dbReference>
<reference evidence="2 3" key="1">
    <citation type="journal article" date="2017" name="Front. Microbiol.">
        <title>Genomic Characterization of Dairy Associated Leuconostoc Species and Diversity of Leuconostocs in Undefined Mixed Mesophilic Starter Cultures.</title>
        <authorList>
            <person name="Frantzen C.A."/>
            <person name="Kot W."/>
            <person name="Pedersen T.B."/>
            <person name="Ardo Y.M."/>
            <person name="Broadbent J.R."/>
            <person name="Neve H."/>
            <person name="Hansen L.H."/>
            <person name="Dal Bello F."/>
            <person name="Ostlie H.M."/>
            <person name="Kleppen H.P."/>
            <person name="Vogensen F.K."/>
            <person name="Holo H."/>
        </authorList>
    </citation>
    <scope>NUCLEOTIDE SEQUENCE [LARGE SCALE GENOMIC DNA]</scope>
    <source>
        <strain evidence="2 3">LMGCF08</strain>
    </source>
</reference>
<dbReference type="RefSeq" id="WP_080519525.1">
    <property type="nucleotide sequence ID" value="NZ_MPLS01000040.1"/>
</dbReference>
<evidence type="ECO:0000259" key="1">
    <source>
        <dbReference type="Pfam" id="PF05272"/>
    </source>
</evidence>
<name>A0A1X0VBX1_LEUPS</name>
<dbReference type="PANTHER" id="PTHR34985">
    <property type="entry name" value="SLR0554 PROTEIN"/>
    <property type="match status" value="1"/>
</dbReference>
<sequence>MKAAQVAEILRKTDLDIAMDDFTGHVINRKRALIEKTWVEIGEINDQFFPIIQVYLERTFDGSFSPTKIREAMNIIAVENQFSEPAETFDRHEKNWDGVKRLDSLGTVFFGNPAADEAIKTMIMYMVAGAYGYTVDWQYTIDFIGRQGTGKTQFLKRIGGQYYTDQITSFRDKDSLEVMSGSLLVNDDEMLVSSGKSAIEFKKFVSSTKLTFRASYGYVSTTHRRRFVIARTTNDFGYIKDLTGNRRIVPVIVNEKNRERHPATITNIEASKIVGEAVHEFDWDKLQADARRFDKSIGTTMAETINELTSDGEFVDKIREYVERQTDSFTKKDVFLFMTSNDPTLLESGSSRFINRKIVDALSAIGYREKVVKVNGKPKRLMINDDDNLSETDEANVFERLLK</sequence>